<dbReference type="InterPro" id="IPR010982">
    <property type="entry name" value="Lambda_DNA-bd_dom_sf"/>
</dbReference>
<dbReference type="PROSITE" id="PS50943">
    <property type="entry name" value="HTH_CROC1"/>
    <property type="match status" value="1"/>
</dbReference>
<dbReference type="PANTHER" id="PTHR46797">
    <property type="entry name" value="HTH-TYPE TRANSCRIPTIONAL REGULATOR"/>
    <property type="match status" value="1"/>
</dbReference>
<dbReference type="AlphaFoldDB" id="A0A2P9AIU5"/>
<accession>A0A2P9AIU5</accession>
<dbReference type="SUPFAM" id="SSF47413">
    <property type="entry name" value="lambda repressor-like DNA-binding domains"/>
    <property type="match status" value="1"/>
</dbReference>
<dbReference type="CDD" id="cd00093">
    <property type="entry name" value="HTH_XRE"/>
    <property type="match status" value="1"/>
</dbReference>
<gene>
    <name evidence="3" type="ORF">BQ8482_180283</name>
</gene>
<keyword evidence="1" id="KW-0238">DNA-binding</keyword>
<evidence type="ECO:0000259" key="2">
    <source>
        <dbReference type="PROSITE" id="PS50943"/>
    </source>
</evidence>
<evidence type="ECO:0000313" key="4">
    <source>
        <dbReference type="Proteomes" id="UP000245698"/>
    </source>
</evidence>
<dbReference type="InterPro" id="IPR001387">
    <property type="entry name" value="Cro/C1-type_HTH"/>
</dbReference>
<dbReference type="GO" id="GO:0003677">
    <property type="term" value="F:DNA binding"/>
    <property type="evidence" value="ECO:0007669"/>
    <property type="project" value="UniProtKB-KW"/>
</dbReference>
<dbReference type="EMBL" id="FUIG01000024">
    <property type="protein sequence ID" value="SJM31055.1"/>
    <property type="molecule type" value="Genomic_DNA"/>
</dbReference>
<dbReference type="GO" id="GO:0003700">
    <property type="term" value="F:DNA-binding transcription factor activity"/>
    <property type="evidence" value="ECO:0007669"/>
    <property type="project" value="TreeGrafter"/>
</dbReference>
<proteinExistence type="predicted"/>
<dbReference type="SMART" id="SM00530">
    <property type="entry name" value="HTH_XRE"/>
    <property type="match status" value="1"/>
</dbReference>
<organism evidence="3 4">
    <name type="scientific">Mesorhizobium delmotii</name>
    <dbReference type="NCBI Taxonomy" id="1631247"/>
    <lineage>
        <taxon>Bacteria</taxon>
        <taxon>Pseudomonadati</taxon>
        <taxon>Pseudomonadota</taxon>
        <taxon>Alphaproteobacteria</taxon>
        <taxon>Hyphomicrobiales</taxon>
        <taxon>Phyllobacteriaceae</taxon>
        <taxon>Mesorhizobium</taxon>
    </lineage>
</organism>
<dbReference type="GO" id="GO:0005829">
    <property type="term" value="C:cytosol"/>
    <property type="evidence" value="ECO:0007669"/>
    <property type="project" value="TreeGrafter"/>
</dbReference>
<dbReference type="PANTHER" id="PTHR46797:SF1">
    <property type="entry name" value="METHYLPHOSPHONATE SYNTHASE"/>
    <property type="match status" value="1"/>
</dbReference>
<feature type="domain" description="HTH cro/C1-type" evidence="2">
    <location>
        <begin position="71"/>
        <end position="125"/>
    </location>
</feature>
<dbReference type="Pfam" id="PF01381">
    <property type="entry name" value="HTH_3"/>
    <property type="match status" value="1"/>
</dbReference>
<evidence type="ECO:0000313" key="3">
    <source>
        <dbReference type="EMBL" id="SJM31055.1"/>
    </source>
</evidence>
<name>A0A2P9AIU5_9HYPH</name>
<protein>
    <submittedName>
        <fullName evidence="3">Helix-turn-helix domain-containing protein</fullName>
    </submittedName>
</protein>
<sequence>MNAPQIIKTPTGEELVVIPKADYEALLHAAEEALEDAADVAIYDERKASLKTEKPLPADVTMEILRGSSRLKALRNWRRLTQAELATTVGISQGFLSDLESNRRKPSAQTSAMLAKALDIPGEWIES</sequence>
<dbReference type="RefSeq" id="WP_123148371.1">
    <property type="nucleotide sequence ID" value="NZ_FUIG01000024.1"/>
</dbReference>
<dbReference type="Gene3D" id="1.10.260.40">
    <property type="entry name" value="lambda repressor-like DNA-binding domains"/>
    <property type="match status" value="1"/>
</dbReference>
<evidence type="ECO:0000256" key="1">
    <source>
        <dbReference type="ARBA" id="ARBA00023125"/>
    </source>
</evidence>
<dbReference type="Proteomes" id="UP000245698">
    <property type="component" value="Unassembled WGS sequence"/>
</dbReference>
<keyword evidence="4" id="KW-1185">Reference proteome</keyword>
<reference evidence="4" key="1">
    <citation type="submission" date="2016-12" db="EMBL/GenBank/DDBJ databases">
        <authorList>
            <person name="Brunel B."/>
        </authorList>
    </citation>
    <scope>NUCLEOTIDE SEQUENCE [LARGE SCALE GENOMIC DNA]</scope>
</reference>
<dbReference type="InterPro" id="IPR050807">
    <property type="entry name" value="TransReg_Diox_bact_type"/>
</dbReference>